<dbReference type="InterPro" id="IPR036899">
    <property type="entry name" value="Ribosomal_uL13_sf"/>
</dbReference>
<evidence type="ECO:0000256" key="2">
    <source>
        <dbReference type="ARBA" id="ARBA00022980"/>
    </source>
</evidence>
<dbReference type="Gene3D" id="3.90.1180.10">
    <property type="entry name" value="Ribosomal protein L13"/>
    <property type="match status" value="1"/>
</dbReference>
<dbReference type="AlphaFoldDB" id="A0A2M6WBC7"/>
<comment type="subunit">
    <text evidence="4">Part of the 50S ribosomal subunit.</text>
</comment>
<dbReference type="InterPro" id="IPR005823">
    <property type="entry name" value="Ribosomal_uL13_bac-type"/>
</dbReference>
<comment type="function">
    <text evidence="4">This protein is one of the early assembly proteins of the 50S ribosomal subunit, although it is not seen to bind rRNA by itself. It is important during the early stages of 50S assembly.</text>
</comment>
<dbReference type="GO" id="GO:0003729">
    <property type="term" value="F:mRNA binding"/>
    <property type="evidence" value="ECO:0007669"/>
    <property type="project" value="TreeGrafter"/>
</dbReference>
<evidence type="ECO:0000256" key="1">
    <source>
        <dbReference type="ARBA" id="ARBA00006227"/>
    </source>
</evidence>
<dbReference type="EMBL" id="PFBP01000005">
    <property type="protein sequence ID" value="PIT90087.1"/>
    <property type="molecule type" value="Genomic_DNA"/>
</dbReference>
<evidence type="ECO:0000313" key="6">
    <source>
        <dbReference type="Proteomes" id="UP000231464"/>
    </source>
</evidence>
<organism evidence="5 6">
    <name type="scientific">Candidatus Kuenenbacteria bacterium CG10_big_fil_rev_8_21_14_0_10_36_11</name>
    <dbReference type="NCBI Taxonomy" id="1974618"/>
    <lineage>
        <taxon>Bacteria</taxon>
        <taxon>Candidatus Kueneniibacteriota</taxon>
    </lineage>
</organism>
<dbReference type="HAMAP" id="MF_01366">
    <property type="entry name" value="Ribosomal_uL13"/>
    <property type="match status" value="1"/>
</dbReference>
<keyword evidence="2 4" id="KW-0689">Ribosomal protein</keyword>
<dbReference type="SUPFAM" id="SSF52161">
    <property type="entry name" value="Ribosomal protein L13"/>
    <property type="match status" value="1"/>
</dbReference>
<sequence length="129" mass="15291">MSWYNYNFFAQKFMIKKDTQIIDARSKVLGRLATEVALLLRGKNKINYQPHLDNGAVVVIKNVDEMKFTGKKLEQKVYKHHTNYLGHLNIVKMKDLYDKKPAKVFEKAVYNMLPKNKLRPLMMKRLKFE</sequence>
<keyword evidence="3 4" id="KW-0687">Ribonucleoprotein</keyword>
<evidence type="ECO:0000256" key="4">
    <source>
        <dbReference type="HAMAP-Rule" id="MF_01366"/>
    </source>
</evidence>
<dbReference type="Proteomes" id="UP000231464">
    <property type="component" value="Unassembled WGS sequence"/>
</dbReference>
<dbReference type="NCBIfam" id="TIGR01066">
    <property type="entry name" value="rplM_bact"/>
    <property type="match status" value="1"/>
</dbReference>
<dbReference type="Pfam" id="PF00572">
    <property type="entry name" value="Ribosomal_L13"/>
    <property type="match status" value="1"/>
</dbReference>
<proteinExistence type="inferred from homology"/>
<comment type="caution">
    <text evidence="5">The sequence shown here is derived from an EMBL/GenBank/DDBJ whole genome shotgun (WGS) entry which is preliminary data.</text>
</comment>
<dbReference type="GO" id="GO:0006412">
    <property type="term" value="P:translation"/>
    <property type="evidence" value="ECO:0007669"/>
    <property type="project" value="UniProtKB-UniRule"/>
</dbReference>
<evidence type="ECO:0000256" key="3">
    <source>
        <dbReference type="ARBA" id="ARBA00023274"/>
    </source>
</evidence>
<reference evidence="6" key="1">
    <citation type="submission" date="2017-09" db="EMBL/GenBank/DDBJ databases">
        <title>Depth-based differentiation of microbial function through sediment-hosted aquifers and enrichment of novel symbionts in the deep terrestrial subsurface.</title>
        <authorList>
            <person name="Probst A.J."/>
            <person name="Ladd B."/>
            <person name="Jarett J.K."/>
            <person name="Geller-Mcgrath D.E."/>
            <person name="Sieber C.M.K."/>
            <person name="Emerson J.B."/>
            <person name="Anantharaman K."/>
            <person name="Thomas B.C."/>
            <person name="Malmstrom R."/>
            <person name="Stieglmeier M."/>
            <person name="Klingl A."/>
            <person name="Woyke T."/>
            <person name="Ryan C.M."/>
            <person name="Banfield J.F."/>
        </authorList>
    </citation>
    <scope>NUCLEOTIDE SEQUENCE [LARGE SCALE GENOMIC DNA]</scope>
</reference>
<gene>
    <name evidence="4" type="primary">rplM</name>
    <name evidence="5" type="ORF">COU23_00370</name>
</gene>
<dbReference type="InterPro" id="IPR005822">
    <property type="entry name" value="Ribosomal_uL13"/>
</dbReference>
<dbReference type="GO" id="GO:0017148">
    <property type="term" value="P:negative regulation of translation"/>
    <property type="evidence" value="ECO:0007669"/>
    <property type="project" value="TreeGrafter"/>
</dbReference>
<dbReference type="PIRSF" id="PIRSF002181">
    <property type="entry name" value="Ribosomal_L13"/>
    <property type="match status" value="1"/>
</dbReference>
<dbReference type="GO" id="GO:0003735">
    <property type="term" value="F:structural constituent of ribosome"/>
    <property type="evidence" value="ECO:0007669"/>
    <property type="project" value="InterPro"/>
</dbReference>
<dbReference type="PANTHER" id="PTHR11545">
    <property type="entry name" value="RIBOSOMAL PROTEIN L13"/>
    <property type="match status" value="1"/>
</dbReference>
<protein>
    <recommendedName>
        <fullName evidence="4">Large ribosomal subunit protein uL13</fullName>
    </recommendedName>
</protein>
<dbReference type="PANTHER" id="PTHR11545:SF2">
    <property type="entry name" value="LARGE RIBOSOMAL SUBUNIT PROTEIN UL13M"/>
    <property type="match status" value="1"/>
</dbReference>
<dbReference type="GO" id="GO:1990904">
    <property type="term" value="C:ribonucleoprotein complex"/>
    <property type="evidence" value="ECO:0007669"/>
    <property type="project" value="UniProtKB-KW"/>
</dbReference>
<evidence type="ECO:0000313" key="5">
    <source>
        <dbReference type="EMBL" id="PIT90087.1"/>
    </source>
</evidence>
<name>A0A2M6WBC7_9BACT</name>
<dbReference type="CDD" id="cd00392">
    <property type="entry name" value="Ribosomal_L13"/>
    <property type="match status" value="1"/>
</dbReference>
<dbReference type="GO" id="GO:0005840">
    <property type="term" value="C:ribosome"/>
    <property type="evidence" value="ECO:0007669"/>
    <property type="project" value="UniProtKB-KW"/>
</dbReference>
<accession>A0A2M6WBC7</accession>
<comment type="similarity">
    <text evidence="1 4">Belongs to the universal ribosomal protein uL13 family.</text>
</comment>